<name>A0A395SXY8_9HYPO</name>
<keyword evidence="1" id="KW-0812">Transmembrane</keyword>
<organism evidence="3 4">
    <name type="scientific">Fusarium longipes</name>
    <dbReference type="NCBI Taxonomy" id="694270"/>
    <lineage>
        <taxon>Eukaryota</taxon>
        <taxon>Fungi</taxon>
        <taxon>Dikarya</taxon>
        <taxon>Ascomycota</taxon>
        <taxon>Pezizomycotina</taxon>
        <taxon>Sordariomycetes</taxon>
        <taxon>Hypocreomycetidae</taxon>
        <taxon>Hypocreales</taxon>
        <taxon>Nectriaceae</taxon>
        <taxon>Fusarium</taxon>
    </lineage>
</organism>
<feature type="transmembrane region" description="Helical" evidence="1">
    <location>
        <begin position="248"/>
        <end position="266"/>
    </location>
</feature>
<reference evidence="3 4" key="1">
    <citation type="journal article" date="2018" name="PLoS Pathog.">
        <title>Evolution of structural diversity of trichothecenes, a family of toxins produced by plant pathogenic and entomopathogenic fungi.</title>
        <authorList>
            <person name="Proctor R.H."/>
            <person name="McCormick S.P."/>
            <person name="Kim H.S."/>
            <person name="Cardoza R.E."/>
            <person name="Stanley A.M."/>
            <person name="Lindo L."/>
            <person name="Kelly A."/>
            <person name="Brown D.W."/>
            <person name="Lee T."/>
            <person name="Vaughan M.M."/>
            <person name="Alexander N.J."/>
            <person name="Busman M."/>
            <person name="Gutierrez S."/>
        </authorList>
    </citation>
    <scope>NUCLEOTIDE SEQUENCE [LARGE SCALE GENOMIC DNA]</scope>
    <source>
        <strain evidence="3 4">NRRL 20695</strain>
    </source>
</reference>
<keyword evidence="1" id="KW-1133">Transmembrane helix</keyword>
<evidence type="ECO:0000259" key="2">
    <source>
        <dbReference type="Pfam" id="PF23584"/>
    </source>
</evidence>
<dbReference type="Pfam" id="PF23584">
    <property type="entry name" value="DUF7136"/>
    <property type="match status" value="1"/>
</dbReference>
<accession>A0A395SXY8</accession>
<evidence type="ECO:0000313" key="4">
    <source>
        <dbReference type="Proteomes" id="UP000266234"/>
    </source>
</evidence>
<comment type="caution">
    <text evidence="3">The sequence shown here is derived from an EMBL/GenBank/DDBJ whole genome shotgun (WGS) entry which is preliminary data.</text>
</comment>
<gene>
    <name evidence="3" type="ORF">FLONG3_5068</name>
</gene>
<feature type="domain" description="DUF7136" evidence="2">
    <location>
        <begin position="1"/>
        <end position="218"/>
    </location>
</feature>
<protein>
    <recommendedName>
        <fullName evidence="2">DUF7136 domain-containing protein</fullName>
    </recommendedName>
</protein>
<keyword evidence="1" id="KW-0472">Membrane</keyword>
<dbReference type="InterPro" id="IPR055560">
    <property type="entry name" value="DUF7136"/>
</dbReference>
<evidence type="ECO:0000313" key="3">
    <source>
        <dbReference type="EMBL" id="RGP76825.1"/>
    </source>
</evidence>
<keyword evidence="4" id="KW-1185">Reference proteome</keyword>
<sequence>MIFPRNETYNPSPVFPFVFSYGDPKMIPIFEPVLHYDIYDYHNHSDYGRSVRMDSVRLPEINDSSSNPYIEANLFRDVYTIEGTWIVRLTVYFKHCHLEARLGEEESIIIKGDTAFITDLVFTTKGPLKQIDLGAATSKQTCPGPGGITINATHTTVGLKGYDFYAERQTCAFVDEKVDPDGFTMVNVQKDPDRCAVTLEPTAVSSIDTRITTFYCGRHGDEENDPKGLSCDSWRESQDNSESTGRQIVAGGVTCLAFVFGVILYIHTLM</sequence>
<dbReference type="AlphaFoldDB" id="A0A395SXY8"/>
<evidence type="ECO:0000256" key="1">
    <source>
        <dbReference type="SAM" id="Phobius"/>
    </source>
</evidence>
<proteinExistence type="predicted"/>
<dbReference type="Proteomes" id="UP000266234">
    <property type="component" value="Unassembled WGS sequence"/>
</dbReference>
<dbReference type="OrthoDB" id="4490227at2759"/>
<dbReference type="EMBL" id="PXOG01000108">
    <property type="protein sequence ID" value="RGP76825.1"/>
    <property type="molecule type" value="Genomic_DNA"/>
</dbReference>